<name>A0A6L3XPX9_9ENTR</name>
<proteinExistence type="predicted"/>
<accession>A0A6L3XPX9</accession>
<gene>
    <name evidence="2" type="ORF">F9C29_23165</name>
</gene>
<feature type="non-terminal residue" evidence="2">
    <location>
        <position position="1"/>
    </location>
</feature>
<feature type="domain" description="Pilus assembly protein C-terminal" evidence="1">
    <location>
        <begin position="30"/>
        <end position="121"/>
    </location>
</feature>
<dbReference type="Pfam" id="PF15976">
    <property type="entry name" value="CooC_C"/>
    <property type="match status" value="1"/>
</dbReference>
<dbReference type="EMBL" id="WBSZ01001099">
    <property type="protein sequence ID" value="KAB2506615.1"/>
    <property type="molecule type" value="Genomic_DNA"/>
</dbReference>
<organism evidence="2 3">
    <name type="scientific">Enterobacter hormaechei</name>
    <dbReference type="NCBI Taxonomy" id="158836"/>
    <lineage>
        <taxon>Bacteria</taxon>
        <taxon>Pseudomonadati</taxon>
        <taxon>Pseudomonadota</taxon>
        <taxon>Gammaproteobacteria</taxon>
        <taxon>Enterobacterales</taxon>
        <taxon>Enterobacteriaceae</taxon>
        <taxon>Enterobacter</taxon>
        <taxon>Enterobacter cloacae complex</taxon>
    </lineage>
</organism>
<evidence type="ECO:0000313" key="3">
    <source>
        <dbReference type="Proteomes" id="UP000476281"/>
    </source>
</evidence>
<reference evidence="2 3" key="1">
    <citation type="submission" date="2019-09" db="EMBL/GenBank/DDBJ databases">
        <title>Reversal of blaTEM antimicrobial resistance by CRISPR-Cas9 in clinical E. coli and other Enterobacteriaceae strains.</title>
        <authorList>
            <person name="Tagliaferri T."/>
            <person name="Guimaraes N."/>
            <person name="Pereira M."/>
            <person name="Felicori L."/>
            <person name="Horz H.-P."/>
            <person name="Santos S."/>
            <person name="Mendes T."/>
        </authorList>
    </citation>
    <scope>NUCLEOTIDE SEQUENCE [LARGE SCALE GENOMIC DNA]</scope>
    <source>
        <strain evidence="2 3">E2_blaTEM_MG</strain>
    </source>
</reference>
<evidence type="ECO:0000313" key="2">
    <source>
        <dbReference type="EMBL" id="KAB2506615.1"/>
    </source>
</evidence>
<dbReference type="AlphaFoldDB" id="A0A6L3XPX9"/>
<dbReference type="InterPro" id="IPR031917">
    <property type="entry name" value="Pilus_assem_C"/>
</dbReference>
<comment type="caution">
    <text evidence="2">The sequence shown here is derived from an EMBL/GenBank/DDBJ whole genome shotgun (WGS) entry which is preliminary data.</text>
</comment>
<sequence>YQAYDLEVMNSETGTESYEIGANARRHITVYPGNTVVMKPQVKKIVTLFGRLVDANGAPVGAMQIKNHVGLTRTENDGRFVIDVDKNNPVLSIATPDDSVCEVRLDIEYNRGALWLGDISCDKGDFVWQEAKGTQERDDEKDIRS</sequence>
<protein>
    <recommendedName>
        <fullName evidence="1">Pilus assembly protein C-terminal domain-containing protein</fullName>
    </recommendedName>
</protein>
<evidence type="ECO:0000259" key="1">
    <source>
        <dbReference type="Pfam" id="PF15976"/>
    </source>
</evidence>
<dbReference type="Proteomes" id="UP000476281">
    <property type="component" value="Unassembled WGS sequence"/>
</dbReference>